<accession>A0AAV4P916</accession>
<feature type="compositionally biased region" description="Basic and acidic residues" evidence="1">
    <location>
        <begin position="37"/>
        <end position="52"/>
    </location>
</feature>
<sequence length="94" mass="11010">MMIHPPPTLYDTAGNTLQPLKGTTNYYKQNFHSLQTSEERRIKNRRTQHDESGNGELFMRFPARREFVARGTSKKGTIRKICWRVTEKMIIVTP</sequence>
<protein>
    <submittedName>
        <fullName evidence="2">Uncharacterized protein</fullName>
    </submittedName>
</protein>
<dbReference type="AlphaFoldDB" id="A0AAV4P916"/>
<evidence type="ECO:0000256" key="1">
    <source>
        <dbReference type="SAM" id="MobiDB-lite"/>
    </source>
</evidence>
<reference evidence="2 3" key="1">
    <citation type="submission" date="2021-06" db="EMBL/GenBank/DDBJ databases">
        <title>Caerostris darwini draft genome.</title>
        <authorList>
            <person name="Kono N."/>
            <person name="Arakawa K."/>
        </authorList>
    </citation>
    <scope>NUCLEOTIDE SEQUENCE [LARGE SCALE GENOMIC DNA]</scope>
</reference>
<dbReference type="EMBL" id="BPLQ01002400">
    <property type="protein sequence ID" value="GIX92495.1"/>
    <property type="molecule type" value="Genomic_DNA"/>
</dbReference>
<organism evidence="2 3">
    <name type="scientific">Caerostris darwini</name>
    <dbReference type="NCBI Taxonomy" id="1538125"/>
    <lineage>
        <taxon>Eukaryota</taxon>
        <taxon>Metazoa</taxon>
        <taxon>Ecdysozoa</taxon>
        <taxon>Arthropoda</taxon>
        <taxon>Chelicerata</taxon>
        <taxon>Arachnida</taxon>
        <taxon>Araneae</taxon>
        <taxon>Araneomorphae</taxon>
        <taxon>Entelegynae</taxon>
        <taxon>Araneoidea</taxon>
        <taxon>Araneidae</taxon>
        <taxon>Caerostris</taxon>
    </lineage>
</organism>
<proteinExistence type="predicted"/>
<name>A0AAV4P916_9ARAC</name>
<gene>
    <name evidence="2" type="ORF">CDAR_400471</name>
</gene>
<evidence type="ECO:0000313" key="2">
    <source>
        <dbReference type="EMBL" id="GIX92495.1"/>
    </source>
</evidence>
<comment type="caution">
    <text evidence="2">The sequence shown here is derived from an EMBL/GenBank/DDBJ whole genome shotgun (WGS) entry which is preliminary data.</text>
</comment>
<feature type="region of interest" description="Disordered" evidence="1">
    <location>
        <begin position="35"/>
        <end position="55"/>
    </location>
</feature>
<evidence type="ECO:0000313" key="3">
    <source>
        <dbReference type="Proteomes" id="UP001054837"/>
    </source>
</evidence>
<dbReference type="Proteomes" id="UP001054837">
    <property type="component" value="Unassembled WGS sequence"/>
</dbReference>
<keyword evidence="3" id="KW-1185">Reference proteome</keyword>